<evidence type="ECO:0000313" key="8">
    <source>
        <dbReference type="EMBL" id="AVO26769.1"/>
    </source>
</evidence>
<proteinExistence type="predicted"/>
<dbReference type="Pfam" id="PF02080">
    <property type="entry name" value="TrkA_C"/>
    <property type="match status" value="1"/>
</dbReference>
<dbReference type="InterPro" id="IPR001807">
    <property type="entry name" value="ClC"/>
</dbReference>
<dbReference type="PANTHER" id="PTHR45711">
    <property type="entry name" value="CHLORIDE CHANNEL PROTEIN"/>
    <property type="match status" value="1"/>
</dbReference>
<dbReference type="AlphaFoldDB" id="A0A1M6MDA0"/>
<dbReference type="Proteomes" id="UP000238358">
    <property type="component" value="Chromosome"/>
</dbReference>
<dbReference type="GO" id="GO:0005247">
    <property type="term" value="F:voltage-gated chloride channel activity"/>
    <property type="evidence" value="ECO:0007669"/>
    <property type="project" value="TreeGrafter"/>
</dbReference>
<dbReference type="GO" id="GO:0006813">
    <property type="term" value="P:potassium ion transport"/>
    <property type="evidence" value="ECO:0007669"/>
    <property type="project" value="InterPro"/>
</dbReference>
<dbReference type="InterPro" id="IPR014743">
    <property type="entry name" value="Cl-channel_core"/>
</dbReference>
<keyword evidence="3" id="KW-0812">Transmembrane</keyword>
<organism evidence="8 9">
    <name type="scientific">Megasphaera elsdenii</name>
    <dbReference type="NCBI Taxonomy" id="907"/>
    <lineage>
        <taxon>Bacteria</taxon>
        <taxon>Bacillati</taxon>
        <taxon>Bacillota</taxon>
        <taxon>Negativicutes</taxon>
        <taxon>Veillonellales</taxon>
        <taxon>Veillonellaceae</taxon>
        <taxon>Megasphaera</taxon>
    </lineage>
</organism>
<reference evidence="8 9" key="1">
    <citation type="journal article" date="2018" name="Genome Announc.">
        <title>Complete genomes of two Megasphaera elsdenii strains, NCIMB 702410 and ATCC 25940.</title>
        <authorList>
            <person name="Hatmaker E.A."/>
            <person name="O'Dell K."/>
            <person name="Riley L.A."/>
            <person name="Klingeman D.M."/>
            <person name="Guss A.M."/>
        </authorList>
    </citation>
    <scope>NUCLEOTIDE SEQUENCE [LARGE SCALE GENOMIC DNA]</scope>
    <source>
        <strain evidence="8 9">NCIMB702410</strain>
    </source>
</reference>
<keyword evidence="4" id="KW-1133">Transmembrane helix</keyword>
<dbReference type="GO" id="GO:0008324">
    <property type="term" value="F:monoatomic cation transmembrane transporter activity"/>
    <property type="evidence" value="ECO:0007669"/>
    <property type="project" value="InterPro"/>
</dbReference>
<evidence type="ECO:0000313" key="9">
    <source>
        <dbReference type="Proteomes" id="UP000238358"/>
    </source>
</evidence>
<keyword evidence="5" id="KW-0406">Ion transport</keyword>
<evidence type="ECO:0000256" key="1">
    <source>
        <dbReference type="ARBA" id="ARBA00004141"/>
    </source>
</evidence>
<comment type="subcellular location">
    <subcellularLocation>
        <location evidence="1">Membrane</location>
        <topology evidence="1">Multi-pass membrane protein</topology>
    </subcellularLocation>
</comment>
<evidence type="ECO:0000256" key="2">
    <source>
        <dbReference type="ARBA" id="ARBA00022448"/>
    </source>
</evidence>
<dbReference type="Gene3D" id="1.10.3080.10">
    <property type="entry name" value="Clc chloride channel"/>
    <property type="match status" value="1"/>
</dbReference>
<evidence type="ECO:0000256" key="3">
    <source>
        <dbReference type="ARBA" id="ARBA00022692"/>
    </source>
</evidence>
<dbReference type="InterPro" id="IPR036721">
    <property type="entry name" value="RCK_C_sf"/>
</dbReference>
<dbReference type="PRINTS" id="PR00762">
    <property type="entry name" value="CLCHANNEL"/>
</dbReference>
<dbReference type="EMBL" id="CP027569">
    <property type="protein sequence ID" value="AVO26769.1"/>
    <property type="molecule type" value="Genomic_DNA"/>
</dbReference>
<dbReference type="GO" id="GO:0005886">
    <property type="term" value="C:plasma membrane"/>
    <property type="evidence" value="ECO:0007669"/>
    <property type="project" value="TreeGrafter"/>
</dbReference>
<dbReference type="SUPFAM" id="SSF116726">
    <property type="entry name" value="TrkA C-terminal domain-like"/>
    <property type="match status" value="1"/>
</dbReference>
<dbReference type="OrthoDB" id="9812438at2"/>
<evidence type="ECO:0000256" key="5">
    <source>
        <dbReference type="ARBA" id="ARBA00023065"/>
    </source>
</evidence>
<dbReference type="Gene3D" id="3.30.70.1450">
    <property type="entry name" value="Regulator of K+ conductance, C-terminal domain"/>
    <property type="match status" value="1"/>
</dbReference>
<gene>
    <name evidence="8" type="ORF">C6Y28_03605</name>
</gene>
<dbReference type="PANTHER" id="PTHR45711:SF6">
    <property type="entry name" value="CHLORIDE CHANNEL PROTEIN"/>
    <property type="match status" value="1"/>
</dbReference>
<keyword evidence="7" id="KW-0868">Chloride</keyword>
<keyword evidence="6" id="KW-0472">Membrane</keyword>
<dbReference type="CDD" id="cd01031">
    <property type="entry name" value="EriC"/>
    <property type="match status" value="1"/>
</dbReference>
<sequence length="524" mass="56749">MHVDTQLEAALRALDHWPRFRLRLFFEGILVGILSGTVISFFRWGLEMGTVWRQWIYANVLASGGILLNLGWFAVLLAAALLLWRLGVYEPNAGGSGIPQVKGVILGAIRMRWLRILWVKLVGGIVGIGLGLSLGREGPSIQIGAVTAQGLSRAFGRTRMEERYLITAGASAGLAAAFNAPLAGVMFALEELHRNFSGVVLAPSMAAALLATMVSRYVFGRAPVFHFGMLPPFPLRYMWIVVILGIIIGFAGVIFNKGLLNIHYFYDLPVFRNQYMRIAFALCMAGVLGYVFPEVLGGGNDLVNSLYTLPLSLKLFAGLLIGKFLFTLVSYGCGVPGGFFLPMLVLGALTGGITGIVFVQLGLISSYYLSNIVVISMAAFFAASVQSPVTGTILIMEMTSSYEHLLVLCTASLVALVVAQLCQGEPIYEALLQRNLAKNKPVLSSEERRNLLELTVSSGSQADGKYIGRIAWPAHTVIVDVKRGSGDIIPDDDTCLRAGDYLYVLTDSVEGAESIRNIVEKTKS</sequence>
<evidence type="ECO:0000256" key="4">
    <source>
        <dbReference type="ARBA" id="ARBA00022989"/>
    </source>
</evidence>
<dbReference type="GeneID" id="97491208"/>
<protein>
    <submittedName>
        <fullName evidence="8">ClC family H(+)/Cl(-) exchange transporter</fullName>
    </submittedName>
</protein>
<dbReference type="RefSeq" id="WP_014015238.1">
    <property type="nucleotide sequence ID" value="NZ_AP031433.1"/>
</dbReference>
<evidence type="ECO:0000256" key="6">
    <source>
        <dbReference type="ARBA" id="ARBA00023136"/>
    </source>
</evidence>
<accession>A0A1M6MDA0</accession>
<dbReference type="Pfam" id="PF00654">
    <property type="entry name" value="Voltage_CLC"/>
    <property type="match status" value="1"/>
</dbReference>
<dbReference type="InterPro" id="IPR006037">
    <property type="entry name" value="RCK_C"/>
</dbReference>
<evidence type="ECO:0000256" key="7">
    <source>
        <dbReference type="ARBA" id="ARBA00023214"/>
    </source>
</evidence>
<name>A0A1M6MDA0_MEGEL</name>
<keyword evidence="2" id="KW-0813">Transport</keyword>
<dbReference type="PROSITE" id="PS51202">
    <property type="entry name" value="RCK_C"/>
    <property type="match status" value="1"/>
</dbReference>
<dbReference type="SUPFAM" id="SSF81340">
    <property type="entry name" value="Clc chloride channel"/>
    <property type="match status" value="1"/>
</dbReference>